<organism evidence="1 2">
    <name type="scientific">Marchantia polymorpha</name>
    <name type="common">Common liverwort</name>
    <name type="synonym">Marchantia aquatica</name>
    <dbReference type="NCBI Taxonomy" id="3197"/>
    <lineage>
        <taxon>Eukaryota</taxon>
        <taxon>Viridiplantae</taxon>
        <taxon>Streptophyta</taxon>
        <taxon>Embryophyta</taxon>
        <taxon>Marchantiophyta</taxon>
        <taxon>Marchantiopsida</taxon>
        <taxon>Marchantiidae</taxon>
        <taxon>Marchantiales</taxon>
        <taxon>Marchantiaceae</taxon>
        <taxon>Marchantia</taxon>
    </lineage>
</organism>
<evidence type="ECO:0000313" key="2">
    <source>
        <dbReference type="Proteomes" id="UP000244005"/>
    </source>
</evidence>
<dbReference type="AlphaFoldDB" id="A0A2R6WSY0"/>
<name>A0A2R6WSY0_MARPO</name>
<sequence>MFLDSHSMEYSSYYGQTYCSTVLSKKHTDHVGIRCGVWKCMESPLETGPHRLRTAGLRKNLQVPFLRILSSTEIEAAWYARDDMIILMT</sequence>
<keyword evidence="2" id="KW-1185">Reference proteome</keyword>
<accession>A0A2R6WSY0</accession>
<evidence type="ECO:0000313" key="1">
    <source>
        <dbReference type="EMBL" id="PTQ36967.1"/>
    </source>
</evidence>
<dbReference type="Gramene" id="Mp6g08670.1">
    <property type="protein sequence ID" value="Mp6g08670.1.cds1"/>
    <property type="gene ID" value="Mp6g08670"/>
</dbReference>
<gene>
    <name evidence="1" type="ORF">MARPO_0060s0054</name>
</gene>
<dbReference type="EMBL" id="KZ772732">
    <property type="protein sequence ID" value="PTQ36967.1"/>
    <property type="molecule type" value="Genomic_DNA"/>
</dbReference>
<protein>
    <submittedName>
        <fullName evidence="1">Uncharacterized protein</fullName>
    </submittedName>
</protein>
<reference evidence="2" key="1">
    <citation type="journal article" date="2017" name="Cell">
        <title>Insights into land plant evolution garnered from the Marchantia polymorpha genome.</title>
        <authorList>
            <person name="Bowman J.L."/>
            <person name="Kohchi T."/>
            <person name="Yamato K.T."/>
            <person name="Jenkins J."/>
            <person name="Shu S."/>
            <person name="Ishizaki K."/>
            <person name="Yamaoka S."/>
            <person name="Nishihama R."/>
            <person name="Nakamura Y."/>
            <person name="Berger F."/>
            <person name="Adam C."/>
            <person name="Aki S.S."/>
            <person name="Althoff F."/>
            <person name="Araki T."/>
            <person name="Arteaga-Vazquez M.A."/>
            <person name="Balasubrmanian S."/>
            <person name="Barry K."/>
            <person name="Bauer D."/>
            <person name="Boehm C.R."/>
            <person name="Briginshaw L."/>
            <person name="Caballero-Perez J."/>
            <person name="Catarino B."/>
            <person name="Chen F."/>
            <person name="Chiyoda S."/>
            <person name="Chovatia M."/>
            <person name="Davies K.M."/>
            <person name="Delmans M."/>
            <person name="Demura T."/>
            <person name="Dierschke T."/>
            <person name="Dolan L."/>
            <person name="Dorantes-Acosta A.E."/>
            <person name="Eklund D.M."/>
            <person name="Florent S.N."/>
            <person name="Flores-Sandoval E."/>
            <person name="Fujiyama A."/>
            <person name="Fukuzawa H."/>
            <person name="Galik B."/>
            <person name="Grimanelli D."/>
            <person name="Grimwood J."/>
            <person name="Grossniklaus U."/>
            <person name="Hamada T."/>
            <person name="Haseloff J."/>
            <person name="Hetherington A.J."/>
            <person name="Higo A."/>
            <person name="Hirakawa Y."/>
            <person name="Hundley H.N."/>
            <person name="Ikeda Y."/>
            <person name="Inoue K."/>
            <person name="Inoue S.I."/>
            <person name="Ishida S."/>
            <person name="Jia Q."/>
            <person name="Kakita M."/>
            <person name="Kanazawa T."/>
            <person name="Kawai Y."/>
            <person name="Kawashima T."/>
            <person name="Kennedy M."/>
            <person name="Kinose K."/>
            <person name="Kinoshita T."/>
            <person name="Kohara Y."/>
            <person name="Koide E."/>
            <person name="Komatsu K."/>
            <person name="Kopischke S."/>
            <person name="Kubo M."/>
            <person name="Kyozuka J."/>
            <person name="Lagercrantz U."/>
            <person name="Lin S.S."/>
            <person name="Lindquist E."/>
            <person name="Lipzen A.M."/>
            <person name="Lu C.W."/>
            <person name="De Luna E."/>
            <person name="Martienssen R.A."/>
            <person name="Minamino N."/>
            <person name="Mizutani M."/>
            <person name="Mizutani M."/>
            <person name="Mochizuki N."/>
            <person name="Monte I."/>
            <person name="Mosher R."/>
            <person name="Nagasaki H."/>
            <person name="Nakagami H."/>
            <person name="Naramoto S."/>
            <person name="Nishitani K."/>
            <person name="Ohtani M."/>
            <person name="Okamoto T."/>
            <person name="Okumura M."/>
            <person name="Phillips J."/>
            <person name="Pollak B."/>
            <person name="Reinders A."/>
            <person name="Rovekamp M."/>
            <person name="Sano R."/>
            <person name="Sawa S."/>
            <person name="Schmid M.W."/>
            <person name="Shirakawa M."/>
            <person name="Solano R."/>
            <person name="Spunde A."/>
            <person name="Suetsugu N."/>
            <person name="Sugano S."/>
            <person name="Sugiyama A."/>
            <person name="Sun R."/>
            <person name="Suzuki Y."/>
            <person name="Takenaka M."/>
            <person name="Takezawa D."/>
            <person name="Tomogane H."/>
            <person name="Tsuzuki M."/>
            <person name="Ueda T."/>
            <person name="Umeda M."/>
            <person name="Ward J.M."/>
            <person name="Watanabe Y."/>
            <person name="Yazaki K."/>
            <person name="Yokoyama R."/>
            <person name="Yoshitake Y."/>
            <person name="Yotsui I."/>
            <person name="Zachgo S."/>
            <person name="Schmutz J."/>
        </authorList>
    </citation>
    <scope>NUCLEOTIDE SEQUENCE [LARGE SCALE GENOMIC DNA]</scope>
    <source>
        <strain evidence="2">Tak-1</strain>
    </source>
</reference>
<proteinExistence type="predicted"/>
<dbReference type="Proteomes" id="UP000244005">
    <property type="component" value="Unassembled WGS sequence"/>
</dbReference>